<dbReference type="PANTHER" id="PTHR33347">
    <property type="entry name" value="OSJNBA0091C07.3 PROTEIN"/>
    <property type="match status" value="1"/>
</dbReference>
<comment type="similarity">
    <text evidence="6">Belongs to the SOFL plant protein family.</text>
</comment>
<evidence type="ECO:0000256" key="2">
    <source>
        <dbReference type="ARBA" id="ARBA00022490"/>
    </source>
</evidence>
<sequence>MDSSKLFGEVEECNSSESGWTMYIGSPSNSEDDDELENEDFDELQDNNKEVINRDDNEDGDTDDSMASDASSGPSHRKYFTKNGKNTGPSLANMVHYKNPKENNEDHKVCSLNNKGNNSMKSGYKNEVKEEESVFTAKGAPSNDGNKVRKSIWMGKGKK</sequence>
<feature type="compositionally biased region" description="Acidic residues" evidence="7">
    <location>
        <begin position="30"/>
        <end position="45"/>
    </location>
</feature>
<dbReference type="PANTHER" id="PTHR33347:SF31">
    <property type="entry name" value="PROTEIN SOB FIVE-LIKE 1"/>
    <property type="match status" value="1"/>
</dbReference>
<dbReference type="GO" id="GO:0009691">
    <property type="term" value="P:cytokinin biosynthetic process"/>
    <property type="evidence" value="ECO:0007669"/>
    <property type="project" value="UniProtKB-KW"/>
</dbReference>
<dbReference type="OMA" id="CETDDSM"/>
<evidence type="ECO:0000256" key="6">
    <source>
        <dbReference type="ARBA" id="ARBA00024199"/>
    </source>
</evidence>
<evidence type="ECO:0000256" key="7">
    <source>
        <dbReference type="SAM" id="MobiDB-lite"/>
    </source>
</evidence>
<dbReference type="KEGG" id="nau:109224146"/>
<dbReference type="GO" id="GO:0009736">
    <property type="term" value="P:cytokinin-activated signaling pathway"/>
    <property type="evidence" value="ECO:0007669"/>
    <property type="project" value="UniProtKB-KW"/>
</dbReference>
<accession>A0A1J6IGW6</accession>
<keyword evidence="3" id="KW-0203">Cytokinin biosynthesis</keyword>
<dbReference type="EMBL" id="MJEQ01037185">
    <property type="protein sequence ID" value="OIT04317.1"/>
    <property type="molecule type" value="Genomic_DNA"/>
</dbReference>
<keyword evidence="9" id="KW-1185">Reference proteome</keyword>
<evidence type="ECO:0000313" key="8">
    <source>
        <dbReference type="EMBL" id="OIT04317.1"/>
    </source>
</evidence>
<dbReference type="Proteomes" id="UP000187609">
    <property type="component" value="Unassembled WGS sequence"/>
</dbReference>
<proteinExistence type="inferred from homology"/>
<comment type="caution">
    <text evidence="8">The sequence shown here is derived from an EMBL/GenBank/DDBJ whole genome shotgun (WGS) entry which is preliminary data.</text>
</comment>
<reference evidence="8" key="1">
    <citation type="submission" date="2016-11" db="EMBL/GenBank/DDBJ databases">
        <title>The genome of Nicotiana attenuata.</title>
        <authorList>
            <person name="Xu S."/>
            <person name="Brockmoeller T."/>
            <person name="Gaquerel E."/>
            <person name="Navarro A."/>
            <person name="Kuhl H."/>
            <person name="Gase K."/>
            <person name="Ling Z."/>
            <person name="Zhou W."/>
            <person name="Kreitzer C."/>
            <person name="Stanke M."/>
            <person name="Tang H."/>
            <person name="Lyons E."/>
            <person name="Pandey P."/>
            <person name="Pandey S.P."/>
            <person name="Timmermann B."/>
            <person name="Baldwin I.T."/>
        </authorList>
    </citation>
    <scope>NUCLEOTIDE SEQUENCE [LARGE SCALE GENOMIC DNA]</scope>
    <source>
        <strain evidence="8">UT</strain>
    </source>
</reference>
<evidence type="ECO:0000256" key="3">
    <source>
        <dbReference type="ARBA" id="ARBA00022712"/>
    </source>
</evidence>
<dbReference type="OrthoDB" id="1738616at2759"/>
<dbReference type="AlphaFoldDB" id="A0A1J6IGW6"/>
<keyword evidence="2" id="KW-0963">Cytoplasm</keyword>
<dbReference type="InterPro" id="IPR044670">
    <property type="entry name" value="SOFL"/>
</dbReference>
<comment type="subcellular location">
    <subcellularLocation>
        <location evidence="1">Cytoplasm</location>
    </subcellularLocation>
</comment>
<keyword evidence="4" id="KW-0932">Cytokinin signaling pathway</keyword>
<organism evidence="8 9">
    <name type="scientific">Nicotiana attenuata</name>
    <name type="common">Coyote tobacco</name>
    <dbReference type="NCBI Taxonomy" id="49451"/>
    <lineage>
        <taxon>Eukaryota</taxon>
        <taxon>Viridiplantae</taxon>
        <taxon>Streptophyta</taxon>
        <taxon>Embryophyta</taxon>
        <taxon>Tracheophyta</taxon>
        <taxon>Spermatophyta</taxon>
        <taxon>Magnoliopsida</taxon>
        <taxon>eudicotyledons</taxon>
        <taxon>Gunneridae</taxon>
        <taxon>Pentapetalae</taxon>
        <taxon>asterids</taxon>
        <taxon>lamiids</taxon>
        <taxon>Solanales</taxon>
        <taxon>Solanaceae</taxon>
        <taxon>Nicotianoideae</taxon>
        <taxon>Nicotianeae</taxon>
        <taxon>Nicotiana</taxon>
    </lineage>
</organism>
<feature type="compositionally biased region" description="Basic and acidic residues" evidence="7">
    <location>
        <begin position="46"/>
        <end position="55"/>
    </location>
</feature>
<dbReference type="Gramene" id="OIT04317">
    <property type="protein sequence ID" value="OIT04317"/>
    <property type="gene ID" value="A4A49_09198"/>
</dbReference>
<evidence type="ECO:0000256" key="1">
    <source>
        <dbReference type="ARBA" id="ARBA00004496"/>
    </source>
</evidence>
<name>A0A1J6IGW6_NICAT</name>
<gene>
    <name evidence="8" type="ORF">A4A49_09198</name>
</gene>
<protein>
    <submittedName>
        <fullName evidence="8">Uncharacterized protein</fullName>
    </submittedName>
</protein>
<evidence type="ECO:0000313" key="9">
    <source>
        <dbReference type="Proteomes" id="UP000187609"/>
    </source>
</evidence>
<feature type="region of interest" description="Disordered" evidence="7">
    <location>
        <begin position="134"/>
        <end position="159"/>
    </location>
</feature>
<evidence type="ECO:0000256" key="4">
    <source>
        <dbReference type="ARBA" id="ARBA00022864"/>
    </source>
</evidence>
<keyword evidence="5" id="KW-0539">Nucleus</keyword>
<feature type="region of interest" description="Disordered" evidence="7">
    <location>
        <begin position="1"/>
        <end position="106"/>
    </location>
</feature>
<feature type="compositionally biased region" description="Acidic residues" evidence="7">
    <location>
        <begin position="56"/>
        <end position="66"/>
    </location>
</feature>
<dbReference type="GO" id="GO:0005737">
    <property type="term" value="C:cytoplasm"/>
    <property type="evidence" value="ECO:0007669"/>
    <property type="project" value="UniProtKB-SubCell"/>
</dbReference>
<evidence type="ECO:0000256" key="5">
    <source>
        <dbReference type="ARBA" id="ARBA00023242"/>
    </source>
</evidence>